<evidence type="ECO:0000256" key="2">
    <source>
        <dbReference type="SAM" id="MobiDB-lite"/>
    </source>
</evidence>
<dbReference type="Proteomes" id="UP001321749">
    <property type="component" value="Unassembled WGS sequence"/>
</dbReference>
<evidence type="ECO:0000256" key="3">
    <source>
        <dbReference type="SAM" id="SignalP"/>
    </source>
</evidence>
<gene>
    <name evidence="5" type="ORF">QBC42DRAFT_314744</name>
</gene>
<feature type="non-terminal residue" evidence="5">
    <location>
        <position position="368"/>
    </location>
</feature>
<name>A0AAV9HHB9_9PEZI</name>
<dbReference type="PANTHER" id="PTHR47966">
    <property type="entry name" value="BETA-SITE APP-CLEAVING ENZYME, ISOFORM A-RELATED"/>
    <property type="match status" value="1"/>
</dbReference>
<dbReference type="GO" id="GO:0006508">
    <property type="term" value="P:proteolysis"/>
    <property type="evidence" value="ECO:0007669"/>
    <property type="project" value="InterPro"/>
</dbReference>
<dbReference type="CDD" id="cd05471">
    <property type="entry name" value="pepsin_like"/>
    <property type="match status" value="1"/>
</dbReference>
<dbReference type="EMBL" id="MU865069">
    <property type="protein sequence ID" value="KAK4458451.1"/>
    <property type="molecule type" value="Genomic_DNA"/>
</dbReference>
<sequence length="368" mass="39990">MIMYAKVSWALACSLLMINAAALSSPKSYHKELMQNAPPGITYTVLKGINSYARRSSSSSKDSRPASSRSKSKTKQSYIQKLQPIRTSRTNSRSVAAILGAHQRQVAGSDYGYENITSTNVYGTQYATSALWDGNPIKLLLDTGSSDTWAVQDGYECVDYLGETLPQVSCAFGPAQPTSFRYGLTNPKTHMYIQYGDGEVVKGPMGFSSISVGNLTVKKQQVSLATQALWYGNNMTSGLLGMAFPALTNAFLGDDDDHSPGNTVEYSPFFTTLIEQGDLDPTFSIAIDRNASTGILALGGVPPVTGLDRSKVAALDLIITNLIDSPITSYQYSFYTIIPDGWYFDQTTTTKKYPYIIDSGTTLCYLPP</sequence>
<dbReference type="InterPro" id="IPR001461">
    <property type="entry name" value="Aspartic_peptidase_A1"/>
</dbReference>
<keyword evidence="6" id="KW-1185">Reference proteome</keyword>
<organism evidence="5 6">
    <name type="scientific">Cladorrhinum samala</name>
    <dbReference type="NCBI Taxonomy" id="585594"/>
    <lineage>
        <taxon>Eukaryota</taxon>
        <taxon>Fungi</taxon>
        <taxon>Dikarya</taxon>
        <taxon>Ascomycota</taxon>
        <taxon>Pezizomycotina</taxon>
        <taxon>Sordariomycetes</taxon>
        <taxon>Sordariomycetidae</taxon>
        <taxon>Sordariales</taxon>
        <taxon>Podosporaceae</taxon>
        <taxon>Cladorrhinum</taxon>
    </lineage>
</organism>
<dbReference type="GO" id="GO:0004190">
    <property type="term" value="F:aspartic-type endopeptidase activity"/>
    <property type="evidence" value="ECO:0007669"/>
    <property type="project" value="InterPro"/>
</dbReference>
<keyword evidence="3" id="KW-0732">Signal</keyword>
<dbReference type="Gene3D" id="2.40.70.10">
    <property type="entry name" value="Acid Proteases"/>
    <property type="match status" value="2"/>
</dbReference>
<dbReference type="Pfam" id="PF00026">
    <property type="entry name" value="Asp"/>
    <property type="match status" value="1"/>
</dbReference>
<feature type="region of interest" description="Disordered" evidence="2">
    <location>
        <begin position="54"/>
        <end position="89"/>
    </location>
</feature>
<reference evidence="5" key="1">
    <citation type="journal article" date="2023" name="Mol. Phylogenet. Evol.">
        <title>Genome-scale phylogeny and comparative genomics of the fungal order Sordariales.</title>
        <authorList>
            <person name="Hensen N."/>
            <person name="Bonometti L."/>
            <person name="Westerberg I."/>
            <person name="Brannstrom I.O."/>
            <person name="Guillou S."/>
            <person name="Cros-Aarteil S."/>
            <person name="Calhoun S."/>
            <person name="Haridas S."/>
            <person name="Kuo A."/>
            <person name="Mondo S."/>
            <person name="Pangilinan J."/>
            <person name="Riley R."/>
            <person name="LaButti K."/>
            <person name="Andreopoulos B."/>
            <person name="Lipzen A."/>
            <person name="Chen C."/>
            <person name="Yan M."/>
            <person name="Daum C."/>
            <person name="Ng V."/>
            <person name="Clum A."/>
            <person name="Steindorff A."/>
            <person name="Ohm R.A."/>
            <person name="Martin F."/>
            <person name="Silar P."/>
            <person name="Natvig D.O."/>
            <person name="Lalanne C."/>
            <person name="Gautier V."/>
            <person name="Ament-Velasquez S.L."/>
            <person name="Kruys A."/>
            <person name="Hutchinson M.I."/>
            <person name="Powell A.J."/>
            <person name="Barry K."/>
            <person name="Miller A.N."/>
            <person name="Grigoriev I.V."/>
            <person name="Debuchy R."/>
            <person name="Gladieux P."/>
            <person name="Hiltunen Thoren M."/>
            <person name="Johannesson H."/>
        </authorList>
    </citation>
    <scope>NUCLEOTIDE SEQUENCE</scope>
    <source>
        <strain evidence="5">PSN324</strain>
    </source>
</reference>
<dbReference type="SUPFAM" id="SSF50630">
    <property type="entry name" value="Acid proteases"/>
    <property type="match status" value="1"/>
</dbReference>
<feature type="compositionally biased region" description="Polar residues" evidence="2">
    <location>
        <begin position="76"/>
        <end position="89"/>
    </location>
</feature>
<protein>
    <submittedName>
        <fullName evidence="5">Aspartic peptidase domain-containing protein</fullName>
    </submittedName>
</protein>
<comment type="similarity">
    <text evidence="1">Belongs to the peptidase A1 family.</text>
</comment>
<reference evidence="5" key="2">
    <citation type="submission" date="2023-06" db="EMBL/GenBank/DDBJ databases">
        <authorList>
            <consortium name="Lawrence Berkeley National Laboratory"/>
            <person name="Mondo S.J."/>
            <person name="Hensen N."/>
            <person name="Bonometti L."/>
            <person name="Westerberg I."/>
            <person name="Brannstrom I.O."/>
            <person name="Guillou S."/>
            <person name="Cros-Aarteil S."/>
            <person name="Calhoun S."/>
            <person name="Haridas S."/>
            <person name="Kuo A."/>
            <person name="Pangilinan J."/>
            <person name="Riley R."/>
            <person name="Labutti K."/>
            <person name="Andreopoulos B."/>
            <person name="Lipzen A."/>
            <person name="Chen C."/>
            <person name="Yanf M."/>
            <person name="Daum C."/>
            <person name="Ng V."/>
            <person name="Clum A."/>
            <person name="Steindorff A."/>
            <person name="Ohm R."/>
            <person name="Martin F."/>
            <person name="Silar P."/>
            <person name="Natvig D."/>
            <person name="Lalanne C."/>
            <person name="Gautier V."/>
            <person name="Ament-Velasquez S.L."/>
            <person name="Kruys A."/>
            <person name="Hutchinson M.I."/>
            <person name="Powell A.J."/>
            <person name="Barry K."/>
            <person name="Miller A.N."/>
            <person name="Grigoriev I.V."/>
            <person name="Debuchy R."/>
            <person name="Gladieux P."/>
            <person name="Thoren M.H."/>
            <person name="Johannesson H."/>
        </authorList>
    </citation>
    <scope>NUCLEOTIDE SEQUENCE</scope>
    <source>
        <strain evidence="5">PSN324</strain>
    </source>
</reference>
<evidence type="ECO:0000259" key="4">
    <source>
        <dbReference type="PROSITE" id="PS51767"/>
    </source>
</evidence>
<feature type="compositionally biased region" description="Low complexity" evidence="2">
    <location>
        <begin position="54"/>
        <end position="69"/>
    </location>
</feature>
<dbReference type="PROSITE" id="PS51767">
    <property type="entry name" value="PEPTIDASE_A1"/>
    <property type="match status" value="1"/>
</dbReference>
<evidence type="ECO:0000313" key="5">
    <source>
        <dbReference type="EMBL" id="KAK4458451.1"/>
    </source>
</evidence>
<accession>A0AAV9HHB9</accession>
<comment type="caution">
    <text evidence="5">The sequence shown here is derived from an EMBL/GenBank/DDBJ whole genome shotgun (WGS) entry which is preliminary data.</text>
</comment>
<feature type="signal peptide" evidence="3">
    <location>
        <begin position="1"/>
        <end position="24"/>
    </location>
</feature>
<feature type="domain" description="Peptidase A1" evidence="4">
    <location>
        <begin position="122"/>
        <end position="368"/>
    </location>
</feature>
<evidence type="ECO:0000313" key="6">
    <source>
        <dbReference type="Proteomes" id="UP001321749"/>
    </source>
</evidence>
<dbReference type="InterPro" id="IPR033121">
    <property type="entry name" value="PEPTIDASE_A1"/>
</dbReference>
<dbReference type="PANTHER" id="PTHR47966:SF47">
    <property type="entry name" value="ENDOPEPTIDASE, PUTATIVE (AFU_ORTHOLOGUE AFUA_3G01220)-RELATED"/>
    <property type="match status" value="1"/>
</dbReference>
<evidence type="ECO:0000256" key="1">
    <source>
        <dbReference type="ARBA" id="ARBA00007447"/>
    </source>
</evidence>
<proteinExistence type="inferred from homology"/>
<dbReference type="InterPro" id="IPR034164">
    <property type="entry name" value="Pepsin-like_dom"/>
</dbReference>
<dbReference type="GO" id="GO:0000324">
    <property type="term" value="C:fungal-type vacuole"/>
    <property type="evidence" value="ECO:0007669"/>
    <property type="project" value="TreeGrafter"/>
</dbReference>
<feature type="chain" id="PRO_5043911504" evidence="3">
    <location>
        <begin position="25"/>
        <end position="368"/>
    </location>
</feature>
<dbReference type="InterPro" id="IPR021109">
    <property type="entry name" value="Peptidase_aspartic_dom_sf"/>
</dbReference>
<dbReference type="AlphaFoldDB" id="A0AAV9HHB9"/>